<evidence type="ECO:0000256" key="1">
    <source>
        <dbReference type="ARBA" id="ARBA00022679"/>
    </source>
</evidence>
<dbReference type="PRINTS" id="PR00094">
    <property type="entry name" value="ADENYLTKNASE"/>
</dbReference>
<evidence type="ECO:0000256" key="3">
    <source>
        <dbReference type="ARBA" id="ARBA00022777"/>
    </source>
</evidence>
<comment type="similarity">
    <text evidence="4">Belongs to the adenylate kinase family.</text>
</comment>
<keyword evidence="1 4" id="KW-0808">Transferase</keyword>
<gene>
    <name evidence="5" type="ORF">NESM_000032100</name>
</gene>
<dbReference type="Gene3D" id="3.40.50.300">
    <property type="entry name" value="P-loop containing nucleotide triphosphate hydrolases"/>
    <property type="match status" value="1"/>
</dbReference>
<dbReference type="GO" id="GO:0005524">
    <property type="term" value="F:ATP binding"/>
    <property type="evidence" value="ECO:0007669"/>
    <property type="project" value="InterPro"/>
</dbReference>
<accession>A0AAW0F0X4</accession>
<dbReference type="AlphaFoldDB" id="A0AAW0F0X4"/>
<dbReference type="InterPro" id="IPR033690">
    <property type="entry name" value="Adenylat_kinase_CS"/>
</dbReference>
<dbReference type="PROSITE" id="PS00113">
    <property type="entry name" value="ADENYLATE_KINASE"/>
    <property type="match status" value="1"/>
</dbReference>
<name>A0AAW0F0X4_9TRYP</name>
<sequence>MPLFVILFGAPGSGKGTVSDLLVKQYGFVHLSAGHLLREEVRKRSPLGLECAAIMAEGNLIPDELVVDLVCNRLKEPTVQQNGVLLDGFPRTLRQAQDLSTRGFRFDMLIFLDVSPDILLDRCLSRRVDPVTGRTYNLKSDPPPPEIVDRLQIRSDDTKEKHERRMQIYNKQKESLMTHYSPIIVEVNADPAIKEVFKALRKRINVQLREAAAAATTTNAPAAKL</sequence>
<dbReference type="GO" id="GO:0004017">
    <property type="term" value="F:AMP kinase activity"/>
    <property type="evidence" value="ECO:0007669"/>
    <property type="project" value="InterPro"/>
</dbReference>
<dbReference type="PANTHER" id="PTHR23359">
    <property type="entry name" value="NUCLEOTIDE KINASE"/>
    <property type="match status" value="1"/>
</dbReference>
<evidence type="ECO:0000313" key="6">
    <source>
        <dbReference type="Proteomes" id="UP001430356"/>
    </source>
</evidence>
<proteinExistence type="inferred from homology"/>
<evidence type="ECO:0000313" key="5">
    <source>
        <dbReference type="EMBL" id="KAK7199843.1"/>
    </source>
</evidence>
<dbReference type="NCBIfam" id="TIGR01351">
    <property type="entry name" value="adk"/>
    <property type="match status" value="1"/>
</dbReference>
<protein>
    <submittedName>
        <fullName evidence="5">Adenylate kinase</fullName>
    </submittedName>
</protein>
<dbReference type="InterPro" id="IPR027417">
    <property type="entry name" value="P-loop_NTPase"/>
</dbReference>
<keyword evidence="6" id="KW-1185">Reference proteome</keyword>
<keyword evidence="3 4" id="KW-0418">Kinase</keyword>
<comment type="caution">
    <text evidence="5">The sequence shown here is derived from an EMBL/GenBank/DDBJ whole genome shotgun (WGS) entry which is preliminary data.</text>
</comment>
<dbReference type="CDD" id="cd01428">
    <property type="entry name" value="ADK"/>
    <property type="match status" value="1"/>
</dbReference>
<dbReference type="HAMAP" id="MF_00235">
    <property type="entry name" value="Adenylate_kinase_Adk"/>
    <property type="match status" value="1"/>
</dbReference>
<dbReference type="InterPro" id="IPR000850">
    <property type="entry name" value="Adenylat/UMP-CMP_kin"/>
</dbReference>
<dbReference type="Pfam" id="PF00406">
    <property type="entry name" value="ADK"/>
    <property type="match status" value="1"/>
</dbReference>
<dbReference type="EMBL" id="JAECZO010000002">
    <property type="protein sequence ID" value="KAK7199843.1"/>
    <property type="molecule type" value="Genomic_DNA"/>
</dbReference>
<reference evidence="5 6" key="1">
    <citation type="journal article" date="2021" name="MBio">
        <title>A New Model Trypanosomatid, Novymonas esmeraldas: Genomic Perception of Its 'Candidatus Pandoraea novymonadis' Endosymbiont.</title>
        <authorList>
            <person name="Zakharova A."/>
            <person name="Saura A."/>
            <person name="Butenko A."/>
            <person name="Podesvova L."/>
            <person name="Warmusova S."/>
            <person name="Kostygov A.Y."/>
            <person name="Nenarokova A."/>
            <person name="Lukes J."/>
            <person name="Opperdoes F.R."/>
            <person name="Yurchenko V."/>
        </authorList>
    </citation>
    <scope>NUCLEOTIDE SEQUENCE [LARGE SCALE GENOMIC DNA]</scope>
    <source>
        <strain evidence="5 6">E262AT.01</strain>
    </source>
</reference>
<organism evidence="5 6">
    <name type="scientific">Novymonas esmeraldas</name>
    <dbReference type="NCBI Taxonomy" id="1808958"/>
    <lineage>
        <taxon>Eukaryota</taxon>
        <taxon>Discoba</taxon>
        <taxon>Euglenozoa</taxon>
        <taxon>Kinetoplastea</taxon>
        <taxon>Metakinetoplastina</taxon>
        <taxon>Trypanosomatida</taxon>
        <taxon>Trypanosomatidae</taxon>
        <taxon>Novymonas</taxon>
    </lineage>
</organism>
<dbReference type="InterPro" id="IPR006259">
    <property type="entry name" value="Adenyl_kin_sub"/>
</dbReference>
<evidence type="ECO:0000256" key="2">
    <source>
        <dbReference type="ARBA" id="ARBA00022741"/>
    </source>
</evidence>
<evidence type="ECO:0000256" key="4">
    <source>
        <dbReference type="RuleBase" id="RU003330"/>
    </source>
</evidence>
<dbReference type="Proteomes" id="UP001430356">
    <property type="component" value="Unassembled WGS sequence"/>
</dbReference>
<dbReference type="SUPFAM" id="SSF52540">
    <property type="entry name" value="P-loop containing nucleoside triphosphate hydrolases"/>
    <property type="match status" value="1"/>
</dbReference>
<keyword evidence="2" id="KW-0547">Nucleotide-binding</keyword>